<evidence type="ECO:0000313" key="5">
    <source>
        <dbReference type="EMBL" id="MEO2219048.1"/>
    </source>
</evidence>
<dbReference type="EC" id="3.1.21.-" evidence="5"/>
<gene>
    <name evidence="5" type="ORF">ABGV49_18505</name>
</gene>
<dbReference type="Gene3D" id="1.10.287.1120">
    <property type="entry name" value="Bipartite methylase S protein"/>
    <property type="match status" value="1"/>
</dbReference>
<dbReference type="GO" id="GO:0016787">
    <property type="term" value="F:hydrolase activity"/>
    <property type="evidence" value="ECO:0007669"/>
    <property type="project" value="UniProtKB-KW"/>
</dbReference>
<keyword evidence="2" id="KW-0680">Restriction system</keyword>
<evidence type="ECO:0000313" key="6">
    <source>
        <dbReference type="Proteomes" id="UP001455709"/>
    </source>
</evidence>
<keyword evidence="5" id="KW-0540">Nuclease</keyword>
<dbReference type="PANTHER" id="PTHR30408:SF13">
    <property type="entry name" value="TYPE I RESTRICTION ENZYME HINDI SPECIFICITY SUBUNIT"/>
    <property type="match status" value="1"/>
</dbReference>
<reference evidence="5 6" key="1">
    <citation type="submission" date="2024-05" db="EMBL/GenBank/DDBJ databases">
        <authorList>
            <person name="De Oliveira J.P."/>
            <person name="Noriler S.A."/>
            <person name="De Oliveira A.G."/>
            <person name="Sipoli D.S."/>
        </authorList>
    </citation>
    <scope>NUCLEOTIDE SEQUENCE [LARGE SCALE GENOMIC DNA]</scope>
    <source>
        <strain evidence="5 6">LABIM189</strain>
    </source>
</reference>
<name>A0ABV0FJ07_9NEIS</name>
<keyword evidence="6" id="KW-1185">Reference proteome</keyword>
<accession>A0ABV0FJ07</accession>
<dbReference type="InterPro" id="IPR052021">
    <property type="entry name" value="Type-I_RS_S_subunit"/>
</dbReference>
<dbReference type="Pfam" id="PF01420">
    <property type="entry name" value="Methylase_S"/>
    <property type="match status" value="1"/>
</dbReference>
<dbReference type="SUPFAM" id="SSF116734">
    <property type="entry name" value="DNA methylase specificity domain"/>
    <property type="match status" value="2"/>
</dbReference>
<sequence length="435" mass="47541">MSSEWKESTIGAVCSRVFSGGTPTSTKSEYYGGDIPWLRTKEVNYTKIYSTEETISEAGLAASSAKIVPVNSVVVAMYGNGDTAGRVAITKVPLTTNQACCNLVIDPSKADYRFIYYYLKASYKALVDLKNGGAQQNLNGKLIKSFPIQVPKVEVQREIGSFLESLDDRITLLRETNATLEAIAQALFKSWFVDFDPVRAKMEGRAPEGLDEATAALFPDGFEESELGLVPRGWSTGTLGNVSHTARSQIQADQMHGALNYVGLEHIPRKCLSLNDWGVAEGLESAKSCFSDGDVLFGKLRPYFHKVVVAPISGVCSTDILVCRPTVPCFYGFVVMHLFSEALVSYADRLSNGAKMPRVNWKDLAAYELVIPPTDVASAFTNAIQPLLNRMMANVHQAQALASLRDTLLPRLISGQLRLPDVEDFIIEMADAEGN</sequence>
<evidence type="ECO:0000256" key="3">
    <source>
        <dbReference type="ARBA" id="ARBA00023125"/>
    </source>
</evidence>
<dbReference type="InterPro" id="IPR044946">
    <property type="entry name" value="Restrct_endonuc_typeI_TRD_sf"/>
</dbReference>
<dbReference type="PANTHER" id="PTHR30408">
    <property type="entry name" value="TYPE-1 RESTRICTION ENZYME ECOKI SPECIFICITY PROTEIN"/>
    <property type="match status" value="1"/>
</dbReference>
<keyword evidence="5" id="KW-0378">Hydrolase</keyword>
<dbReference type="InterPro" id="IPR000055">
    <property type="entry name" value="Restrct_endonuc_typeI_TRD"/>
</dbReference>
<protein>
    <submittedName>
        <fullName evidence="5">Restriction endonuclease subunit S</fullName>
        <ecNumber evidence="5">3.1.21.-</ecNumber>
    </submittedName>
</protein>
<evidence type="ECO:0000256" key="1">
    <source>
        <dbReference type="ARBA" id="ARBA00010923"/>
    </source>
</evidence>
<comment type="caution">
    <text evidence="5">The sequence shown here is derived from an EMBL/GenBank/DDBJ whole genome shotgun (WGS) entry which is preliminary data.</text>
</comment>
<proteinExistence type="inferred from homology"/>
<dbReference type="CDD" id="cd17500">
    <property type="entry name" value="RMtype1_S_MmaGORF2198P_TRD1-CR1_like"/>
    <property type="match status" value="1"/>
</dbReference>
<feature type="domain" description="Type I restriction modification DNA specificity" evidence="4">
    <location>
        <begin position="3"/>
        <end position="181"/>
    </location>
</feature>
<dbReference type="GO" id="GO:0004519">
    <property type="term" value="F:endonuclease activity"/>
    <property type="evidence" value="ECO:0007669"/>
    <property type="project" value="UniProtKB-KW"/>
</dbReference>
<comment type="similarity">
    <text evidence="1">Belongs to the type-I restriction system S methylase family.</text>
</comment>
<dbReference type="Gene3D" id="3.90.220.20">
    <property type="entry name" value="DNA methylase specificity domains"/>
    <property type="match status" value="2"/>
</dbReference>
<dbReference type="RefSeq" id="WP_347371669.1">
    <property type="nucleotide sequence ID" value="NZ_JBDOJC010000001.1"/>
</dbReference>
<evidence type="ECO:0000256" key="2">
    <source>
        <dbReference type="ARBA" id="ARBA00022747"/>
    </source>
</evidence>
<keyword evidence="3" id="KW-0238">DNA-binding</keyword>
<dbReference type="EMBL" id="JBDOJC010000001">
    <property type="protein sequence ID" value="MEO2219048.1"/>
    <property type="molecule type" value="Genomic_DNA"/>
</dbReference>
<dbReference type="Proteomes" id="UP001455709">
    <property type="component" value="Unassembled WGS sequence"/>
</dbReference>
<evidence type="ECO:0000259" key="4">
    <source>
        <dbReference type="Pfam" id="PF01420"/>
    </source>
</evidence>
<organism evidence="5 6">
    <name type="scientific">Chromobacterium vaccinii</name>
    <dbReference type="NCBI Taxonomy" id="1108595"/>
    <lineage>
        <taxon>Bacteria</taxon>
        <taxon>Pseudomonadati</taxon>
        <taxon>Pseudomonadota</taxon>
        <taxon>Betaproteobacteria</taxon>
        <taxon>Neisseriales</taxon>
        <taxon>Chromobacteriaceae</taxon>
        <taxon>Chromobacterium</taxon>
    </lineage>
</organism>
<keyword evidence="5" id="KW-0255">Endonuclease</keyword>